<dbReference type="AlphaFoldDB" id="A0A8D9B167"/>
<protein>
    <submittedName>
        <fullName evidence="2">Uncharacterized protein</fullName>
    </submittedName>
</protein>
<reference evidence="2" key="1">
    <citation type="submission" date="2021-05" db="EMBL/GenBank/DDBJ databases">
        <authorList>
            <person name="Alioto T."/>
            <person name="Alioto T."/>
            <person name="Gomez Garrido J."/>
        </authorList>
    </citation>
    <scope>NUCLEOTIDE SEQUENCE</scope>
</reference>
<evidence type="ECO:0000256" key="1">
    <source>
        <dbReference type="SAM" id="MobiDB-lite"/>
    </source>
</evidence>
<evidence type="ECO:0000313" key="2">
    <source>
        <dbReference type="EMBL" id="CAG6776629.1"/>
    </source>
</evidence>
<organism evidence="2">
    <name type="scientific">Cacopsylla melanoneura</name>
    <dbReference type="NCBI Taxonomy" id="428564"/>
    <lineage>
        <taxon>Eukaryota</taxon>
        <taxon>Metazoa</taxon>
        <taxon>Ecdysozoa</taxon>
        <taxon>Arthropoda</taxon>
        <taxon>Hexapoda</taxon>
        <taxon>Insecta</taxon>
        <taxon>Pterygota</taxon>
        <taxon>Neoptera</taxon>
        <taxon>Paraneoptera</taxon>
        <taxon>Hemiptera</taxon>
        <taxon>Sternorrhyncha</taxon>
        <taxon>Psylloidea</taxon>
        <taxon>Psyllidae</taxon>
        <taxon>Psyllinae</taxon>
        <taxon>Cacopsylla</taxon>
    </lineage>
</organism>
<proteinExistence type="predicted"/>
<name>A0A8D9B167_9HEMI</name>
<feature type="region of interest" description="Disordered" evidence="1">
    <location>
        <begin position="63"/>
        <end position="86"/>
    </location>
</feature>
<accession>A0A8D9B167</accession>
<sequence length="190" mass="21442">MRMSCEPGVIASMKIWLLSSCPVFARVFCTVGLLSMCSRSWRHHTSLTTGTCGASRLPTSPITVWPRNGKSSPPTPTTEVSSSSPVWNTKSIRLPASNSIQKRMPTSGSLPKIILILELLLKTPDISLIGWCRRLLGVIIPLRRRKRRRRPSFTTTVRSTLPIFLALDMIRHISSKMFRFNVINVFKLFF</sequence>
<dbReference type="EMBL" id="HBUF01602770">
    <property type="protein sequence ID" value="CAG6776629.1"/>
    <property type="molecule type" value="Transcribed_RNA"/>
</dbReference>
<feature type="compositionally biased region" description="Low complexity" evidence="1">
    <location>
        <begin position="77"/>
        <end position="86"/>
    </location>
</feature>